<sequence>MATFAVAFSTFKRLKALVKKQNGHQIKAMRSDRGVEFISKEFKAHPSSAYHSIFTSAEWSGGKKEFQQSKRYKLYNPVDKKMKSLWDWTDRDKEQYICYTIDTDRKEVEEEPIEPMTPSSPASQTQSRPTLSASSVDSPVKMGPQGKRSLEDIYDDLNQNQSMFCLFVDT</sequence>
<dbReference type="EMBL" id="JAVXUP010000181">
    <property type="protein sequence ID" value="KAK3035208.1"/>
    <property type="molecule type" value="Genomic_DNA"/>
</dbReference>
<evidence type="ECO:0000313" key="2">
    <source>
        <dbReference type="EMBL" id="KAK3035208.1"/>
    </source>
</evidence>
<protein>
    <recommendedName>
        <fullName evidence="4">Integrase catalytic domain-containing protein</fullName>
    </recommendedName>
</protein>
<evidence type="ECO:0000313" key="3">
    <source>
        <dbReference type="Proteomes" id="UP001188597"/>
    </source>
</evidence>
<gene>
    <name evidence="2" type="ORF">RJ639_034596</name>
</gene>
<evidence type="ECO:0008006" key="4">
    <source>
        <dbReference type="Google" id="ProtNLM"/>
    </source>
</evidence>
<accession>A0AA88WW42</accession>
<feature type="compositionally biased region" description="Polar residues" evidence="1">
    <location>
        <begin position="117"/>
        <end position="137"/>
    </location>
</feature>
<organism evidence="2 3">
    <name type="scientific">Escallonia herrerae</name>
    <dbReference type="NCBI Taxonomy" id="1293975"/>
    <lineage>
        <taxon>Eukaryota</taxon>
        <taxon>Viridiplantae</taxon>
        <taxon>Streptophyta</taxon>
        <taxon>Embryophyta</taxon>
        <taxon>Tracheophyta</taxon>
        <taxon>Spermatophyta</taxon>
        <taxon>Magnoliopsida</taxon>
        <taxon>eudicotyledons</taxon>
        <taxon>Gunneridae</taxon>
        <taxon>Pentapetalae</taxon>
        <taxon>asterids</taxon>
        <taxon>campanulids</taxon>
        <taxon>Escalloniales</taxon>
        <taxon>Escalloniaceae</taxon>
        <taxon>Escallonia</taxon>
    </lineage>
</organism>
<evidence type="ECO:0000256" key="1">
    <source>
        <dbReference type="SAM" id="MobiDB-lite"/>
    </source>
</evidence>
<dbReference type="AlphaFoldDB" id="A0AA88WW42"/>
<name>A0AA88WW42_9ASTE</name>
<feature type="region of interest" description="Disordered" evidence="1">
    <location>
        <begin position="108"/>
        <end position="149"/>
    </location>
</feature>
<dbReference type="Proteomes" id="UP001188597">
    <property type="component" value="Unassembled WGS sequence"/>
</dbReference>
<comment type="caution">
    <text evidence="2">The sequence shown here is derived from an EMBL/GenBank/DDBJ whole genome shotgun (WGS) entry which is preliminary data.</text>
</comment>
<keyword evidence="3" id="KW-1185">Reference proteome</keyword>
<proteinExistence type="predicted"/>
<reference evidence="2" key="1">
    <citation type="submission" date="2022-12" db="EMBL/GenBank/DDBJ databases">
        <title>Draft genome assemblies for two species of Escallonia (Escalloniales).</title>
        <authorList>
            <person name="Chanderbali A."/>
            <person name="Dervinis C."/>
            <person name="Anghel I."/>
            <person name="Soltis D."/>
            <person name="Soltis P."/>
            <person name="Zapata F."/>
        </authorList>
    </citation>
    <scope>NUCLEOTIDE SEQUENCE</scope>
    <source>
        <strain evidence="2">UCBG64.0493</strain>
        <tissue evidence="2">Leaf</tissue>
    </source>
</reference>